<keyword evidence="3" id="KW-1185">Reference proteome</keyword>
<feature type="compositionally biased region" description="Low complexity" evidence="1">
    <location>
        <begin position="51"/>
        <end position="61"/>
    </location>
</feature>
<dbReference type="Proteomes" id="UP001165289">
    <property type="component" value="Unassembled WGS sequence"/>
</dbReference>
<evidence type="ECO:0000313" key="2">
    <source>
        <dbReference type="EMBL" id="KAI6646973.1"/>
    </source>
</evidence>
<sequence length="171" mass="19685">MTTNTDNMDTNIVDAKDLDAMILTPYSQNSLRSTSDAGTFSSTSQDCLPDNDNNTLGNENNSPSSHYSLEPTSRTKGQKRNLSNMLDQRFIVMSRALDTKMDQRDDRYKEMVRKMAKIEKCIHDQSSIIKKQDLVIERLSRELKVGEVERTRLRQEMEEFRIRVSSGEQVQ</sequence>
<gene>
    <name evidence="2" type="ORF">LOD99_9067</name>
</gene>
<feature type="compositionally biased region" description="Polar residues" evidence="1">
    <location>
        <begin position="30"/>
        <end position="46"/>
    </location>
</feature>
<organism evidence="2 3">
    <name type="scientific">Oopsacas minuta</name>
    <dbReference type="NCBI Taxonomy" id="111878"/>
    <lineage>
        <taxon>Eukaryota</taxon>
        <taxon>Metazoa</taxon>
        <taxon>Porifera</taxon>
        <taxon>Hexactinellida</taxon>
        <taxon>Hexasterophora</taxon>
        <taxon>Lyssacinosida</taxon>
        <taxon>Leucopsacidae</taxon>
        <taxon>Oopsacas</taxon>
    </lineage>
</organism>
<name>A0AAV7JE75_9METZ</name>
<protein>
    <submittedName>
        <fullName evidence="2">Uncharacterized protein</fullName>
    </submittedName>
</protein>
<evidence type="ECO:0000313" key="3">
    <source>
        <dbReference type="Proteomes" id="UP001165289"/>
    </source>
</evidence>
<evidence type="ECO:0000256" key="1">
    <source>
        <dbReference type="SAM" id="MobiDB-lite"/>
    </source>
</evidence>
<dbReference type="EMBL" id="JAKMXF010000349">
    <property type="protein sequence ID" value="KAI6646973.1"/>
    <property type="molecule type" value="Genomic_DNA"/>
</dbReference>
<comment type="caution">
    <text evidence="2">The sequence shown here is derived from an EMBL/GenBank/DDBJ whole genome shotgun (WGS) entry which is preliminary data.</text>
</comment>
<accession>A0AAV7JE75</accession>
<proteinExistence type="predicted"/>
<feature type="region of interest" description="Disordered" evidence="1">
    <location>
        <begin position="30"/>
        <end position="83"/>
    </location>
</feature>
<reference evidence="2 3" key="1">
    <citation type="journal article" date="2023" name="BMC Biol.">
        <title>The compact genome of the sponge Oopsacas minuta (Hexactinellida) is lacking key metazoan core genes.</title>
        <authorList>
            <person name="Santini S."/>
            <person name="Schenkelaars Q."/>
            <person name="Jourda C."/>
            <person name="Duchesne M."/>
            <person name="Belahbib H."/>
            <person name="Rocher C."/>
            <person name="Selva M."/>
            <person name="Riesgo A."/>
            <person name="Vervoort M."/>
            <person name="Leys S.P."/>
            <person name="Kodjabachian L."/>
            <person name="Le Bivic A."/>
            <person name="Borchiellini C."/>
            <person name="Claverie J.M."/>
            <person name="Renard E."/>
        </authorList>
    </citation>
    <scope>NUCLEOTIDE SEQUENCE [LARGE SCALE GENOMIC DNA]</scope>
    <source>
        <strain evidence="2">SPO-2</strain>
    </source>
</reference>
<dbReference type="AlphaFoldDB" id="A0AAV7JE75"/>
<feature type="compositionally biased region" description="Polar residues" evidence="1">
    <location>
        <begin position="62"/>
        <end position="83"/>
    </location>
</feature>